<keyword evidence="3" id="KW-1185">Reference proteome</keyword>
<name>A0ABN2PIA2_9MICO</name>
<proteinExistence type="predicted"/>
<dbReference type="Proteomes" id="UP001501343">
    <property type="component" value="Unassembled WGS sequence"/>
</dbReference>
<accession>A0ABN2PIA2</accession>
<evidence type="ECO:0000256" key="1">
    <source>
        <dbReference type="SAM" id="Phobius"/>
    </source>
</evidence>
<organism evidence="2 3">
    <name type="scientific">Microbacterium aoyamense</name>
    <dbReference type="NCBI Taxonomy" id="344166"/>
    <lineage>
        <taxon>Bacteria</taxon>
        <taxon>Bacillati</taxon>
        <taxon>Actinomycetota</taxon>
        <taxon>Actinomycetes</taxon>
        <taxon>Micrococcales</taxon>
        <taxon>Microbacteriaceae</taxon>
        <taxon>Microbacterium</taxon>
    </lineage>
</organism>
<dbReference type="EMBL" id="BAAAOF010000002">
    <property type="protein sequence ID" value="GAA1921283.1"/>
    <property type="molecule type" value="Genomic_DNA"/>
</dbReference>
<feature type="transmembrane region" description="Helical" evidence="1">
    <location>
        <begin position="265"/>
        <end position="287"/>
    </location>
</feature>
<feature type="transmembrane region" description="Helical" evidence="1">
    <location>
        <begin position="214"/>
        <end position="245"/>
    </location>
</feature>
<gene>
    <name evidence="2" type="ORF">GCM10009775_12170</name>
</gene>
<sequence>MREIVGVGVATALAIIVVASVAGSDRSELLLRDGDSLLTTLFARSLEVGQPQDWAMSTVLFLPELAVFCLLWALGLGVNATLVVSGVVNLVALYAAFRVAAGSHARARAPIAGAVLGSAAFALLAVLDTSASRDALELASLQATTTYYAATVVGSVLAVGLARRAFESSGWGAVIGVAVVSAASVLSNPLFAAWTTVPLIAIVLLISRDRRSRIVVAALVVGAGLGMLARLPFAGVIANTGAGYADPAHWLESLGYYVVLVDERARTLTGVGALVLSALLFIAGVALTGKLRERGPRIVALYSWTAPLLVLVDAIALGTHAARYLQPLAFAAALTLVVAPDAVKIAYGRLAAAVAAGVVLVAAIASLPRITHAVSTPDADLDCVTEWVDASHRTGAGQFWTIRLPKAHVADPRALVQVDHRLNGYAWLVDRDDFTVGEVTYLVVDAQSSAFELPGDVSMDDARVVSCGRYSILDFGDTALPLGPQRS</sequence>
<feature type="transmembrane region" description="Helical" evidence="1">
    <location>
        <begin position="109"/>
        <end position="127"/>
    </location>
</feature>
<keyword evidence="1" id="KW-1133">Transmembrane helix</keyword>
<feature type="transmembrane region" description="Helical" evidence="1">
    <location>
        <begin position="168"/>
        <end position="185"/>
    </location>
</feature>
<feature type="transmembrane region" description="Helical" evidence="1">
    <location>
        <begin position="350"/>
        <end position="367"/>
    </location>
</feature>
<feature type="transmembrane region" description="Helical" evidence="1">
    <location>
        <begin position="191"/>
        <end position="207"/>
    </location>
</feature>
<keyword evidence="1" id="KW-0472">Membrane</keyword>
<comment type="caution">
    <text evidence="2">The sequence shown here is derived from an EMBL/GenBank/DDBJ whole genome shotgun (WGS) entry which is preliminary data.</text>
</comment>
<feature type="transmembrane region" description="Helical" evidence="1">
    <location>
        <begin position="65"/>
        <end position="97"/>
    </location>
</feature>
<keyword evidence="1" id="KW-0812">Transmembrane</keyword>
<feature type="transmembrane region" description="Helical" evidence="1">
    <location>
        <begin position="299"/>
        <end position="318"/>
    </location>
</feature>
<evidence type="ECO:0000313" key="2">
    <source>
        <dbReference type="EMBL" id="GAA1921283.1"/>
    </source>
</evidence>
<evidence type="ECO:0008006" key="4">
    <source>
        <dbReference type="Google" id="ProtNLM"/>
    </source>
</evidence>
<feature type="transmembrane region" description="Helical" evidence="1">
    <location>
        <begin position="139"/>
        <end position="161"/>
    </location>
</feature>
<reference evidence="2 3" key="1">
    <citation type="journal article" date="2019" name="Int. J. Syst. Evol. Microbiol.">
        <title>The Global Catalogue of Microorganisms (GCM) 10K type strain sequencing project: providing services to taxonomists for standard genome sequencing and annotation.</title>
        <authorList>
            <consortium name="The Broad Institute Genomics Platform"/>
            <consortium name="The Broad Institute Genome Sequencing Center for Infectious Disease"/>
            <person name="Wu L."/>
            <person name="Ma J."/>
        </authorList>
    </citation>
    <scope>NUCLEOTIDE SEQUENCE [LARGE SCALE GENOMIC DNA]</scope>
    <source>
        <strain evidence="2 3">JCM 14900</strain>
    </source>
</reference>
<evidence type="ECO:0000313" key="3">
    <source>
        <dbReference type="Proteomes" id="UP001501343"/>
    </source>
</evidence>
<protein>
    <recommendedName>
        <fullName evidence="4">Glycosyltransferase RgtA/B/C/D-like domain-containing protein</fullName>
    </recommendedName>
</protein>